<dbReference type="EMBL" id="FN654770">
    <property type="protein sequence ID" value="CBY36397.1"/>
    <property type="molecule type" value="Genomic_DNA"/>
</dbReference>
<gene>
    <name evidence="2" type="ORF">GSOID_T00028890001</name>
</gene>
<dbReference type="AlphaFoldDB" id="E4YLN6"/>
<name>E4YLN6_OIKDI</name>
<reference evidence="2" key="1">
    <citation type="journal article" date="2010" name="Science">
        <title>Plasticity of animal genome architecture unmasked by rapid evolution of a pelagic tunicate.</title>
        <authorList>
            <person name="Denoeud F."/>
            <person name="Henriet S."/>
            <person name="Mungpakdee S."/>
            <person name="Aury J.M."/>
            <person name="Da Silva C."/>
            <person name="Brinkmann H."/>
            <person name="Mikhaleva J."/>
            <person name="Olsen L.C."/>
            <person name="Jubin C."/>
            <person name="Canestro C."/>
            <person name="Bouquet J.M."/>
            <person name="Danks G."/>
            <person name="Poulain J."/>
            <person name="Campsteijn C."/>
            <person name="Adamski M."/>
            <person name="Cross I."/>
            <person name="Yadetie F."/>
            <person name="Muffato M."/>
            <person name="Louis A."/>
            <person name="Butcher S."/>
            <person name="Tsagkogeorga G."/>
            <person name="Konrad A."/>
            <person name="Singh S."/>
            <person name="Jensen M.F."/>
            <person name="Cong E.H."/>
            <person name="Eikeseth-Otteraa H."/>
            <person name="Noel B."/>
            <person name="Anthouard V."/>
            <person name="Porcel B.M."/>
            <person name="Kachouri-Lafond R."/>
            <person name="Nishino A."/>
            <person name="Ugolini M."/>
            <person name="Chourrout P."/>
            <person name="Nishida H."/>
            <person name="Aasland R."/>
            <person name="Huzurbazar S."/>
            <person name="Westhof E."/>
            <person name="Delsuc F."/>
            <person name="Lehrach H."/>
            <person name="Reinhardt R."/>
            <person name="Weissenbach J."/>
            <person name="Roy S.W."/>
            <person name="Artiguenave F."/>
            <person name="Postlethwait J.H."/>
            <person name="Manak J.R."/>
            <person name="Thompson E.M."/>
            <person name="Jaillon O."/>
            <person name="Du Pasquier L."/>
            <person name="Boudinot P."/>
            <person name="Liberles D.A."/>
            <person name="Volff J.N."/>
            <person name="Philippe H."/>
            <person name="Lenhard B."/>
            <person name="Roest Crollius H."/>
            <person name="Wincker P."/>
            <person name="Chourrout D."/>
        </authorList>
    </citation>
    <scope>NUCLEOTIDE SEQUENCE [LARGE SCALE GENOMIC DNA]</scope>
</reference>
<feature type="compositionally biased region" description="Basic and acidic residues" evidence="1">
    <location>
        <begin position="387"/>
        <end position="399"/>
    </location>
</feature>
<dbReference type="Proteomes" id="UP000011014">
    <property type="component" value="Unassembled WGS sequence"/>
</dbReference>
<evidence type="ECO:0000256" key="1">
    <source>
        <dbReference type="SAM" id="MobiDB-lite"/>
    </source>
</evidence>
<feature type="region of interest" description="Disordered" evidence="1">
    <location>
        <begin position="347"/>
        <end position="404"/>
    </location>
</feature>
<proteinExistence type="predicted"/>
<protein>
    <submittedName>
        <fullName evidence="2">Uncharacterized protein</fullName>
    </submittedName>
</protein>
<feature type="region of interest" description="Disordered" evidence="1">
    <location>
        <begin position="438"/>
        <end position="472"/>
    </location>
</feature>
<evidence type="ECO:0000313" key="2">
    <source>
        <dbReference type="EMBL" id="CBY36397.1"/>
    </source>
</evidence>
<accession>E4YLN6</accession>
<sequence>MAAKGLAAIAAVGDGRVKTEDLANRAKLKMTLKILLASASTSEISADMIVGSVWNWRTDRRTGHVYPDYGIPTSYNELEAMVREERLNGRWGVENNNDSYMRYLTSGAFTLSKKNWVTHRNPLASQAEIDKEGERVSSEFFEKQNSKKKTTAELYREAARISRDTMTQALSGEQDEIVTLRLSVEKGSSHGLEHFLATATFEDGTETSDGERKMLKTVDSLRRLIRLDPSKISVERIAMSFLEEFQLNLTNKENGENDEKSSKNLEGRLIRSATDEIETQVLSRLAVAFALIKVKDEVITTAEHEFNAKTAKGSTPANFRDNVETYVTTVNREIAKIPRTQRSVKIVNEISPKTPGDSEHEEVARVSNGKGQGRKWDKKPQGGKFKSKGEESDDGEKSETKKKKQTCKYCFIRVGKHLPHPSEKCRSKEAAKEKMLRCISEDEKNRKDVKTIKSSGSSCGRCDEYDPLGNWS</sequence>
<organism evidence="2">
    <name type="scientific">Oikopleura dioica</name>
    <name type="common">Tunicate</name>
    <dbReference type="NCBI Taxonomy" id="34765"/>
    <lineage>
        <taxon>Eukaryota</taxon>
        <taxon>Metazoa</taxon>
        <taxon>Chordata</taxon>
        <taxon>Tunicata</taxon>
        <taxon>Appendicularia</taxon>
        <taxon>Copelata</taxon>
        <taxon>Oikopleuridae</taxon>
        <taxon>Oikopleura</taxon>
    </lineage>
</organism>
<feature type="compositionally biased region" description="Basic and acidic residues" evidence="1">
    <location>
        <begin position="438"/>
        <end position="451"/>
    </location>
</feature>